<reference evidence="1 2" key="1">
    <citation type="submission" date="2018-08" db="EMBL/GenBank/DDBJ databases">
        <title>Sphingobium sp. EO9.</title>
        <authorList>
            <person name="Park Y."/>
            <person name="Kim K.H."/>
            <person name="Jeon C.O."/>
        </authorList>
    </citation>
    <scope>NUCLEOTIDE SEQUENCE [LARGE SCALE GENOMIC DNA]</scope>
    <source>
        <strain evidence="1 2">EO9</strain>
    </source>
</reference>
<keyword evidence="2" id="KW-1185">Reference proteome</keyword>
<dbReference type="Proteomes" id="UP000283469">
    <property type="component" value="Unassembled WGS sequence"/>
</dbReference>
<dbReference type="EMBL" id="QVRA01000003">
    <property type="protein sequence ID" value="RJG56807.1"/>
    <property type="molecule type" value="Genomic_DNA"/>
</dbReference>
<name>A0A418YWK5_9SPHN</name>
<protein>
    <submittedName>
        <fullName evidence="1">Uncharacterized protein</fullName>
    </submittedName>
</protein>
<evidence type="ECO:0000313" key="2">
    <source>
        <dbReference type="Proteomes" id="UP000283469"/>
    </source>
</evidence>
<dbReference type="OrthoDB" id="7571651at2"/>
<proteinExistence type="predicted"/>
<evidence type="ECO:0000313" key="1">
    <source>
        <dbReference type="EMBL" id="RJG56807.1"/>
    </source>
</evidence>
<accession>A0A418YWK5</accession>
<organism evidence="1 2">
    <name type="scientific">Sphingobium terrigena</name>
    <dbReference type="NCBI Taxonomy" id="2304063"/>
    <lineage>
        <taxon>Bacteria</taxon>
        <taxon>Pseudomonadati</taxon>
        <taxon>Pseudomonadota</taxon>
        <taxon>Alphaproteobacteria</taxon>
        <taxon>Sphingomonadales</taxon>
        <taxon>Sphingomonadaceae</taxon>
        <taxon>Sphingobium</taxon>
    </lineage>
</organism>
<comment type="caution">
    <text evidence="1">The sequence shown here is derived from an EMBL/GenBank/DDBJ whole genome shotgun (WGS) entry which is preliminary data.</text>
</comment>
<sequence length="87" mass="9522">MDKEPTEVFHSRTSANEVAFCLANKNNTAAMDRDNGSKVVLIKNGYGGVSMAFSVFPEGTGSRIEYRKQFGTIGGIWKQCVGLTEEK</sequence>
<dbReference type="AlphaFoldDB" id="A0A418YWK5"/>
<gene>
    <name evidence="1" type="ORF">D0Z70_04540</name>
</gene>